<evidence type="ECO:0000256" key="1">
    <source>
        <dbReference type="ARBA" id="ARBA00009091"/>
    </source>
</evidence>
<dbReference type="RefSeq" id="WP_345251136.1">
    <property type="nucleotide sequence ID" value="NZ_BAABFO010000018.1"/>
</dbReference>
<comment type="similarity">
    <text evidence="1">Belongs to the Skp family.</text>
</comment>
<keyword evidence="5" id="KW-1185">Reference proteome</keyword>
<evidence type="ECO:0000256" key="2">
    <source>
        <dbReference type="ARBA" id="ARBA00022729"/>
    </source>
</evidence>
<organism evidence="4 5">
    <name type="scientific">Pigmentiphaga soli</name>
    <dbReference type="NCBI Taxonomy" id="1007095"/>
    <lineage>
        <taxon>Bacteria</taxon>
        <taxon>Pseudomonadati</taxon>
        <taxon>Pseudomonadota</taxon>
        <taxon>Betaproteobacteria</taxon>
        <taxon>Burkholderiales</taxon>
        <taxon>Alcaligenaceae</taxon>
        <taxon>Pigmentiphaga</taxon>
    </lineage>
</organism>
<dbReference type="InterPro" id="IPR024930">
    <property type="entry name" value="Skp_dom_sf"/>
</dbReference>
<dbReference type="PANTHER" id="PTHR35089">
    <property type="entry name" value="CHAPERONE PROTEIN SKP"/>
    <property type="match status" value="1"/>
</dbReference>
<dbReference type="EMBL" id="BAABFO010000018">
    <property type="protein sequence ID" value="GAA4338104.1"/>
    <property type="molecule type" value="Genomic_DNA"/>
</dbReference>
<comment type="caution">
    <text evidence="4">The sequence shown here is derived from an EMBL/GenBank/DDBJ whole genome shotgun (WGS) entry which is preliminary data.</text>
</comment>
<evidence type="ECO:0000313" key="4">
    <source>
        <dbReference type="EMBL" id="GAA4338104.1"/>
    </source>
</evidence>
<gene>
    <name evidence="4" type="ORF">GCM10023144_34720</name>
</gene>
<accession>A0ABP8HE63</accession>
<dbReference type="PANTHER" id="PTHR35089:SF1">
    <property type="entry name" value="CHAPERONE PROTEIN SKP"/>
    <property type="match status" value="1"/>
</dbReference>
<protein>
    <recommendedName>
        <fullName evidence="6">OmpH family outer membrane protein</fullName>
    </recommendedName>
</protein>
<name>A0ABP8HE63_9BURK</name>
<dbReference type="Gene3D" id="3.30.910.20">
    <property type="entry name" value="Skp domain"/>
    <property type="match status" value="1"/>
</dbReference>
<dbReference type="SMART" id="SM00935">
    <property type="entry name" value="OmpH"/>
    <property type="match status" value="1"/>
</dbReference>
<dbReference type="Pfam" id="PF03938">
    <property type="entry name" value="OmpH"/>
    <property type="match status" value="1"/>
</dbReference>
<evidence type="ECO:0000313" key="5">
    <source>
        <dbReference type="Proteomes" id="UP001501671"/>
    </source>
</evidence>
<reference evidence="5" key="1">
    <citation type="journal article" date="2019" name="Int. J. Syst. Evol. Microbiol.">
        <title>The Global Catalogue of Microorganisms (GCM) 10K type strain sequencing project: providing services to taxonomists for standard genome sequencing and annotation.</title>
        <authorList>
            <consortium name="The Broad Institute Genomics Platform"/>
            <consortium name="The Broad Institute Genome Sequencing Center for Infectious Disease"/>
            <person name="Wu L."/>
            <person name="Ma J."/>
        </authorList>
    </citation>
    <scope>NUCLEOTIDE SEQUENCE [LARGE SCALE GENOMIC DNA]</scope>
    <source>
        <strain evidence="5">JCM 17666</strain>
    </source>
</reference>
<evidence type="ECO:0008006" key="6">
    <source>
        <dbReference type="Google" id="ProtNLM"/>
    </source>
</evidence>
<dbReference type="SUPFAM" id="SSF111384">
    <property type="entry name" value="OmpH-like"/>
    <property type="match status" value="1"/>
</dbReference>
<evidence type="ECO:0000256" key="3">
    <source>
        <dbReference type="SAM" id="SignalP"/>
    </source>
</evidence>
<dbReference type="InterPro" id="IPR005632">
    <property type="entry name" value="Chaperone_Skp"/>
</dbReference>
<feature type="signal peptide" evidence="3">
    <location>
        <begin position="1"/>
        <end position="40"/>
    </location>
</feature>
<dbReference type="Proteomes" id="UP001501671">
    <property type="component" value="Unassembled WGS sequence"/>
</dbReference>
<sequence>MIRKFSTSAARLTASSAVKGAGRVLAVLALSGAAVGAAHAQQQQAPAAAAAPATARNGNGPVKIGFVNTERIFRDAAPAKAAQAKIEADFKKRDADLQDMAARLRTMSDQLDKDSAVLSDADRTRRQRELSDLDKDFQRKRREFQEDLNQRRNEELSQILERANRVIKQIAEQENYDLILQEAVVVSPRVDITDKVLAALNAGAK</sequence>
<keyword evidence="2 3" id="KW-0732">Signal</keyword>
<proteinExistence type="inferred from homology"/>
<feature type="chain" id="PRO_5046891589" description="OmpH family outer membrane protein" evidence="3">
    <location>
        <begin position="41"/>
        <end position="205"/>
    </location>
</feature>